<evidence type="ECO:0000313" key="3">
    <source>
        <dbReference type="EMBL" id="MBP2022498.1"/>
    </source>
</evidence>
<evidence type="ECO:0000313" key="4">
    <source>
        <dbReference type="Proteomes" id="UP001519308"/>
    </source>
</evidence>
<dbReference type="InterPro" id="IPR003346">
    <property type="entry name" value="Transposase_20"/>
</dbReference>
<dbReference type="EMBL" id="JAGGLL010000017">
    <property type="protein sequence ID" value="MBP2022498.1"/>
    <property type="molecule type" value="Genomic_DNA"/>
</dbReference>
<dbReference type="RefSeq" id="WP_021284898.1">
    <property type="nucleotide sequence ID" value="NZ_JBHRZU010000006.1"/>
</dbReference>
<feature type="domain" description="Transposase IS116/IS110/IS902 C-terminal" evidence="2">
    <location>
        <begin position="71"/>
        <end position="111"/>
    </location>
</feature>
<feature type="transmembrane region" description="Helical" evidence="1">
    <location>
        <begin position="72"/>
        <end position="92"/>
    </location>
</feature>
<organism evidence="3 4">
    <name type="scientific">Clostridium punense</name>
    <dbReference type="NCBI Taxonomy" id="1054297"/>
    <lineage>
        <taxon>Bacteria</taxon>
        <taxon>Bacillati</taxon>
        <taxon>Bacillota</taxon>
        <taxon>Clostridia</taxon>
        <taxon>Eubacteriales</taxon>
        <taxon>Clostridiaceae</taxon>
        <taxon>Clostridium</taxon>
    </lineage>
</organism>
<sequence>MAWAEKVYSKLINVDNEATTIGVPVYVLVVKINTTLTLINTLEIEINNLLTEIKSLIVSDNFSEQIKRNIDLLDSILGVGLLIAITLIAKIGDINSFIKPKHLVAFFGINKLN</sequence>
<proteinExistence type="predicted"/>
<keyword evidence="4" id="KW-1185">Reference proteome</keyword>
<keyword evidence="1" id="KW-0472">Membrane</keyword>
<protein>
    <recommendedName>
        <fullName evidence="2">Transposase IS116/IS110/IS902 C-terminal domain-containing protein</fullName>
    </recommendedName>
</protein>
<comment type="caution">
    <text evidence="3">The sequence shown here is derived from an EMBL/GenBank/DDBJ whole genome shotgun (WGS) entry which is preliminary data.</text>
</comment>
<name>A0ABS4K3Y3_9CLOT</name>
<evidence type="ECO:0000256" key="1">
    <source>
        <dbReference type="SAM" id="Phobius"/>
    </source>
</evidence>
<dbReference type="Proteomes" id="UP001519308">
    <property type="component" value="Unassembled WGS sequence"/>
</dbReference>
<reference evidence="3 4" key="1">
    <citation type="submission" date="2021-03" db="EMBL/GenBank/DDBJ databases">
        <title>Genomic Encyclopedia of Type Strains, Phase IV (KMG-IV): sequencing the most valuable type-strain genomes for metagenomic binning, comparative biology and taxonomic classification.</title>
        <authorList>
            <person name="Goeker M."/>
        </authorList>
    </citation>
    <scope>NUCLEOTIDE SEQUENCE [LARGE SCALE GENOMIC DNA]</scope>
    <source>
        <strain evidence="3 4">DSM 28650</strain>
    </source>
</reference>
<keyword evidence="1" id="KW-0812">Transmembrane</keyword>
<evidence type="ECO:0000259" key="2">
    <source>
        <dbReference type="Pfam" id="PF02371"/>
    </source>
</evidence>
<accession>A0ABS4K3Y3</accession>
<dbReference type="Pfam" id="PF02371">
    <property type="entry name" value="Transposase_20"/>
    <property type="match status" value="1"/>
</dbReference>
<gene>
    <name evidence="3" type="ORF">J2Z44_002319</name>
</gene>
<keyword evidence="1" id="KW-1133">Transmembrane helix</keyword>